<reference evidence="1" key="1">
    <citation type="submission" date="2022-08" db="EMBL/GenBank/DDBJ databases">
        <title>Genome Sequence of Fusarium decemcellulare.</title>
        <authorList>
            <person name="Buettner E."/>
        </authorList>
    </citation>
    <scope>NUCLEOTIDE SEQUENCE</scope>
    <source>
        <strain evidence="1">Babe19</strain>
    </source>
</reference>
<accession>A0ACC1SVI3</accession>
<protein>
    <submittedName>
        <fullName evidence="1">Uncharacterized protein</fullName>
    </submittedName>
</protein>
<organism evidence="1 2">
    <name type="scientific">Fusarium decemcellulare</name>
    <dbReference type="NCBI Taxonomy" id="57161"/>
    <lineage>
        <taxon>Eukaryota</taxon>
        <taxon>Fungi</taxon>
        <taxon>Dikarya</taxon>
        <taxon>Ascomycota</taxon>
        <taxon>Pezizomycotina</taxon>
        <taxon>Sordariomycetes</taxon>
        <taxon>Hypocreomycetidae</taxon>
        <taxon>Hypocreales</taxon>
        <taxon>Nectriaceae</taxon>
        <taxon>Fusarium</taxon>
        <taxon>Fusarium decemcellulare species complex</taxon>
    </lineage>
</organism>
<evidence type="ECO:0000313" key="1">
    <source>
        <dbReference type="EMBL" id="KAJ3547268.1"/>
    </source>
</evidence>
<dbReference type="Proteomes" id="UP001148629">
    <property type="component" value="Unassembled WGS sequence"/>
</dbReference>
<name>A0ACC1SVI3_9HYPO</name>
<proteinExistence type="predicted"/>
<dbReference type="EMBL" id="JANRMS010000085">
    <property type="protein sequence ID" value="KAJ3547268.1"/>
    <property type="molecule type" value="Genomic_DNA"/>
</dbReference>
<keyword evidence="2" id="KW-1185">Reference proteome</keyword>
<gene>
    <name evidence="1" type="ORF">NM208_g1613</name>
</gene>
<evidence type="ECO:0000313" key="2">
    <source>
        <dbReference type="Proteomes" id="UP001148629"/>
    </source>
</evidence>
<sequence length="299" mass="32847">MALRITVVPASTKAGKETIRVLLESESQPIVHGIYRDPSKAPAEYSKHPRFEATQGDVRSGTGLDFSRSDHVLYVPPPTYDGTDEGEFAVQTATNVKNALLAAPNVKRLLLFSTMGSQYDHGIGILRVNHITDNILKDTVPEVVIVKPGYFQENWAHAFETIQADPPVFYSMVTPVDHKIPMVSIKDVGESCAKELLAESKGVSPYYYDLYGPRHYSPIDVKAALEDITGKKIDIVPIEKDKLSEFVAQKVPSAHVQDIVEMTLAALPGGIMSGDFGSDERTVHGRTELVEALRPLYTA</sequence>
<comment type="caution">
    <text evidence="1">The sequence shown here is derived from an EMBL/GenBank/DDBJ whole genome shotgun (WGS) entry which is preliminary data.</text>
</comment>